<gene>
    <name evidence="1" type="ORF">I3842_09G198800</name>
</gene>
<dbReference type="PANTHER" id="PTHR47868">
    <property type="entry name" value="OS05G0457700 PROTEIN"/>
    <property type="match status" value="1"/>
</dbReference>
<reference evidence="1" key="1">
    <citation type="submission" date="2021-01" db="EMBL/GenBank/DDBJ databases">
        <authorList>
            <person name="Lovell J.T."/>
            <person name="Bentley N."/>
            <person name="Bhattarai G."/>
            <person name="Jenkins J.W."/>
            <person name="Sreedasyam A."/>
            <person name="Alarcon Y."/>
            <person name="Bock C."/>
            <person name="Boston L."/>
            <person name="Carlson J."/>
            <person name="Cervantes K."/>
            <person name="Clermont K."/>
            <person name="Krom N."/>
            <person name="Kubenka K."/>
            <person name="Mamidi S."/>
            <person name="Mattison C."/>
            <person name="Monteros M."/>
            <person name="Pisani C."/>
            <person name="Plott C."/>
            <person name="Rajasekar S."/>
            <person name="Rhein H.S."/>
            <person name="Rohla C."/>
            <person name="Song M."/>
            <person name="Hilaire R.S."/>
            <person name="Shu S."/>
            <person name="Wells L."/>
            <person name="Wang X."/>
            <person name="Webber J."/>
            <person name="Heerema R.J."/>
            <person name="Klein P."/>
            <person name="Conner P."/>
            <person name="Grauke L."/>
            <person name="Grimwood J."/>
            <person name="Schmutz J."/>
            <person name="Randall J.J."/>
        </authorList>
    </citation>
    <scope>NUCLEOTIDE SEQUENCE</scope>
    <source>
        <tissue evidence="1">Leaf</tissue>
    </source>
</reference>
<dbReference type="PANTHER" id="PTHR47868:SF2">
    <property type="entry name" value="OS05G0457700 PROTEIN"/>
    <property type="match status" value="1"/>
</dbReference>
<evidence type="ECO:0000313" key="1">
    <source>
        <dbReference type="EMBL" id="KAG6697436.1"/>
    </source>
</evidence>
<dbReference type="GO" id="GO:0005739">
    <property type="term" value="C:mitochondrion"/>
    <property type="evidence" value="ECO:0007669"/>
    <property type="project" value="TreeGrafter"/>
</dbReference>
<dbReference type="Proteomes" id="UP000811246">
    <property type="component" value="Chromosome 9"/>
</dbReference>
<organism evidence="1 2">
    <name type="scientific">Carya illinoinensis</name>
    <name type="common">Pecan</name>
    <dbReference type="NCBI Taxonomy" id="32201"/>
    <lineage>
        <taxon>Eukaryota</taxon>
        <taxon>Viridiplantae</taxon>
        <taxon>Streptophyta</taxon>
        <taxon>Embryophyta</taxon>
        <taxon>Tracheophyta</taxon>
        <taxon>Spermatophyta</taxon>
        <taxon>Magnoliopsida</taxon>
        <taxon>eudicotyledons</taxon>
        <taxon>Gunneridae</taxon>
        <taxon>Pentapetalae</taxon>
        <taxon>rosids</taxon>
        <taxon>fabids</taxon>
        <taxon>Fagales</taxon>
        <taxon>Juglandaceae</taxon>
        <taxon>Carya</taxon>
    </lineage>
</organism>
<accession>A0A922E831</accession>
<dbReference type="AlphaFoldDB" id="A0A922E831"/>
<feature type="non-terminal residue" evidence="1">
    <location>
        <position position="1"/>
    </location>
</feature>
<sequence length="216" mass="23631">GSVVLSYGEFLHATQNLSLAKEIYQKVIQGVAENKDFSDLNAVAACNMSSAEVLLAATCALGQLEAQMGNFGDAEEILTRALSTAEDHFGSHHPKVGAVLTCMALMFRRKAMQERSSSLLIQEGLYRKAIELLKAPQLETDDREAKVDRRDIVALARGGYAEALCVQQNRKAEGEKMKTWAEAAWRNSRLSLAEAIEISKSSSKVLVIDARTCRAL</sequence>
<proteinExistence type="predicted"/>
<evidence type="ECO:0000313" key="2">
    <source>
        <dbReference type="Proteomes" id="UP000811246"/>
    </source>
</evidence>
<name>A0A922E831_CARIL</name>
<comment type="caution">
    <text evidence="1">The sequence shown here is derived from an EMBL/GenBank/DDBJ whole genome shotgun (WGS) entry which is preliminary data.</text>
</comment>
<protein>
    <recommendedName>
        <fullName evidence="3">MalT-like TPR region domain-containing protein</fullName>
    </recommendedName>
</protein>
<dbReference type="EMBL" id="CM031833">
    <property type="protein sequence ID" value="KAG6697436.1"/>
    <property type="molecule type" value="Genomic_DNA"/>
</dbReference>
<evidence type="ECO:0008006" key="3">
    <source>
        <dbReference type="Google" id="ProtNLM"/>
    </source>
</evidence>